<reference evidence="1" key="1">
    <citation type="journal article" date="2014" name="Int. J. Syst. Evol. Microbiol.">
        <title>Complete genome sequence of Corynebacterium casei LMG S-19264T (=DSM 44701T), isolated from a smear-ripened cheese.</title>
        <authorList>
            <consortium name="US DOE Joint Genome Institute (JGI-PGF)"/>
            <person name="Walter F."/>
            <person name="Albersmeier A."/>
            <person name="Kalinowski J."/>
            <person name="Ruckert C."/>
        </authorList>
    </citation>
    <scope>NUCLEOTIDE SEQUENCE</scope>
    <source>
        <strain evidence="1">CGMCC 1.14988</strain>
    </source>
</reference>
<protein>
    <submittedName>
        <fullName evidence="1">SIR2 family protein</fullName>
    </submittedName>
</protein>
<gene>
    <name evidence="1" type="ORF">GCM10011354_21600</name>
</gene>
<dbReference type="Proteomes" id="UP000650511">
    <property type="component" value="Unassembled WGS sequence"/>
</dbReference>
<dbReference type="OrthoDB" id="5241047at2"/>
<sequence>MREPGHVFVVRGDLTQLACDAVLVPTTETMSVSGAWRALVGEPPAPGTSWPDEPQRISAATVDDPARPQVWLAATAGLHPPDGSDGDVAATLELLLGRVERFLAQAARDLTGGVAGRVRPLVGLPVVGTGANGLGTRPGAVVSALLRVLDAAVVEHDLDVVLVASSATNEALCRHWRRRLWAERPGVDQCSYRDEVFARWRRGCIAGGDVEERPASTELEALAERAAVGQLVPFFGAGVSRAAGQPTWSALLDELSPVGAAQLFERLSAQDRLHMTDPFARAQVISNLDPGGSPALRERLAERLAIERPSLLHVELANLGALDAITTNYDRGYERACETAGDEVAIVPHPGGDRRLVKLHGSLGGEGGDPLLTRDQLLDFQAERGALAGVLQMLLLTNHLVFVGYSMSDPSLHAAVHAVQRAVRQEAVGDGRPVMATSLQVDPSPALAALWDDTVDVVWPCPRRYPEQAARVRQKELLLDLLADAASQATVPLLELDGQAAELDLTADERELRSALRALEQARDRCAPRSPLWDPVAALLERYRDVSG</sequence>
<dbReference type="Pfam" id="PF13289">
    <property type="entry name" value="SIR2_2"/>
    <property type="match status" value="1"/>
</dbReference>
<dbReference type="RefSeq" id="WP_130649150.1">
    <property type="nucleotide sequence ID" value="NZ_BMHA01000007.1"/>
</dbReference>
<evidence type="ECO:0000313" key="2">
    <source>
        <dbReference type="Proteomes" id="UP000650511"/>
    </source>
</evidence>
<comment type="caution">
    <text evidence="1">The sequence shown here is derived from an EMBL/GenBank/DDBJ whole genome shotgun (WGS) entry which is preliminary data.</text>
</comment>
<keyword evidence="2" id="KW-1185">Reference proteome</keyword>
<proteinExistence type="predicted"/>
<name>A0A8J3EUD3_9ACTN</name>
<dbReference type="SUPFAM" id="SSF52467">
    <property type="entry name" value="DHS-like NAD/FAD-binding domain"/>
    <property type="match status" value="1"/>
</dbReference>
<dbReference type="InterPro" id="IPR029035">
    <property type="entry name" value="DHS-like_NAD/FAD-binding_dom"/>
</dbReference>
<dbReference type="EMBL" id="BMHA01000007">
    <property type="protein sequence ID" value="GGI06939.1"/>
    <property type="molecule type" value="Genomic_DNA"/>
</dbReference>
<reference evidence="1" key="2">
    <citation type="submission" date="2020-09" db="EMBL/GenBank/DDBJ databases">
        <authorList>
            <person name="Sun Q."/>
            <person name="Zhou Y."/>
        </authorList>
    </citation>
    <scope>NUCLEOTIDE SEQUENCE</scope>
    <source>
        <strain evidence="1">CGMCC 1.14988</strain>
    </source>
</reference>
<organism evidence="1 2">
    <name type="scientific">Egicoccus halophilus</name>
    <dbReference type="NCBI Taxonomy" id="1670830"/>
    <lineage>
        <taxon>Bacteria</taxon>
        <taxon>Bacillati</taxon>
        <taxon>Actinomycetota</taxon>
        <taxon>Nitriliruptoria</taxon>
        <taxon>Egicoccales</taxon>
        <taxon>Egicoccaceae</taxon>
        <taxon>Egicoccus</taxon>
    </lineage>
</organism>
<accession>A0A8J3EUD3</accession>
<evidence type="ECO:0000313" key="1">
    <source>
        <dbReference type="EMBL" id="GGI06939.1"/>
    </source>
</evidence>
<dbReference type="AlphaFoldDB" id="A0A8J3EUD3"/>